<name>A0ACC2PQA8_9HYME</name>
<dbReference type="Proteomes" id="UP001239111">
    <property type="component" value="Chromosome 1"/>
</dbReference>
<protein>
    <submittedName>
        <fullName evidence="1">Uncharacterized protein</fullName>
    </submittedName>
</protein>
<keyword evidence="2" id="KW-1185">Reference proteome</keyword>
<evidence type="ECO:0000313" key="1">
    <source>
        <dbReference type="EMBL" id="KAJ8685198.1"/>
    </source>
</evidence>
<organism evidence="1 2">
    <name type="scientific">Eretmocerus hayati</name>
    <dbReference type="NCBI Taxonomy" id="131215"/>
    <lineage>
        <taxon>Eukaryota</taxon>
        <taxon>Metazoa</taxon>
        <taxon>Ecdysozoa</taxon>
        <taxon>Arthropoda</taxon>
        <taxon>Hexapoda</taxon>
        <taxon>Insecta</taxon>
        <taxon>Pterygota</taxon>
        <taxon>Neoptera</taxon>
        <taxon>Endopterygota</taxon>
        <taxon>Hymenoptera</taxon>
        <taxon>Apocrita</taxon>
        <taxon>Proctotrupomorpha</taxon>
        <taxon>Chalcidoidea</taxon>
        <taxon>Aphelinidae</taxon>
        <taxon>Aphelininae</taxon>
        <taxon>Eretmocerus</taxon>
    </lineage>
</organism>
<proteinExistence type="predicted"/>
<evidence type="ECO:0000313" key="2">
    <source>
        <dbReference type="Proteomes" id="UP001239111"/>
    </source>
</evidence>
<sequence>MYVLFKERDEKQRLNYASDEFISMVNITHTHLYRFLDKRAFETKLEAKFQQIFGPIQEKDFHFCDVHDRISDSLETGTSFLIFKYCKDVNKVEWKSAGHAKKMARFTQNRVKKNKKK</sequence>
<accession>A0ACC2PQA8</accession>
<reference evidence="1" key="1">
    <citation type="submission" date="2023-04" db="EMBL/GenBank/DDBJ databases">
        <title>A chromosome-level genome assembly of the parasitoid wasp Eretmocerus hayati.</title>
        <authorList>
            <person name="Zhong Y."/>
            <person name="Liu S."/>
            <person name="Liu Y."/>
        </authorList>
    </citation>
    <scope>NUCLEOTIDE SEQUENCE</scope>
    <source>
        <strain evidence="1">ZJU_SS_LIU_2023</strain>
    </source>
</reference>
<gene>
    <name evidence="1" type="ORF">QAD02_020991</name>
</gene>
<comment type="caution">
    <text evidence="1">The sequence shown here is derived from an EMBL/GenBank/DDBJ whole genome shotgun (WGS) entry which is preliminary data.</text>
</comment>
<dbReference type="EMBL" id="CM056741">
    <property type="protein sequence ID" value="KAJ8685198.1"/>
    <property type="molecule type" value="Genomic_DNA"/>
</dbReference>